<name>A0A914UN94_9BILA</name>
<feature type="region of interest" description="Disordered" evidence="1">
    <location>
        <begin position="19"/>
        <end position="146"/>
    </location>
</feature>
<protein>
    <submittedName>
        <fullName evidence="4">Uncharacterized protein</fullName>
    </submittedName>
</protein>
<evidence type="ECO:0000313" key="4">
    <source>
        <dbReference type="WBParaSite" id="PSAMB.scaffold1130size35590.g11367.t1"/>
    </source>
</evidence>
<reference evidence="4" key="1">
    <citation type="submission" date="2022-11" db="UniProtKB">
        <authorList>
            <consortium name="WormBaseParasite"/>
        </authorList>
    </citation>
    <scope>IDENTIFICATION</scope>
</reference>
<proteinExistence type="predicted"/>
<dbReference type="AlphaFoldDB" id="A0A914UN94"/>
<evidence type="ECO:0000256" key="1">
    <source>
        <dbReference type="SAM" id="MobiDB-lite"/>
    </source>
</evidence>
<feature type="compositionally biased region" description="Polar residues" evidence="1">
    <location>
        <begin position="45"/>
        <end position="58"/>
    </location>
</feature>
<feature type="transmembrane region" description="Helical" evidence="2">
    <location>
        <begin position="198"/>
        <end position="226"/>
    </location>
</feature>
<dbReference type="Proteomes" id="UP000887566">
    <property type="component" value="Unplaced"/>
</dbReference>
<keyword evidence="3" id="KW-1185">Reference proteome</keyword>
<feature type="compositionally biased region" description="Low complexity" evidence="1">
    <location>
        <begin position="131"/>
        <end position="143"/>
    </location>
</feature>
<keyword evidence="2" id="KW-0812">Transmembrane</keyword>
<feature type="compositionally biased region" description="Polar residues" evidence="1">
    <location>
        <begin position="73"/>
        <end position="112"/>
    </location>
</feature>
<dbReference type="WBParaSite" id="PSAMB.scaffold1130size35590.g11367.t1">
    <property type="protein sequence ID" value="PSAMB.scaffold1130size35590.g11367.t1"/>
    <property type="gene ID" value="PSAMB.scaffold1130size35590.g11367"/>
</dbReference>
<accession>A0A914UN94</accession>
<keyword evidence="2" id="KW-1133">Transmembrane helix</keyword>
<sequence length="365" mass="39532">MSTAYDQAVEFAMREAKIPRRSSLKKPRPRGCKPKKRSVDFSPEVTMSSCSDTSSIQLEDNEVFFNPMPNPNAFKSPQQQSTSRSMDVFSVSANTQAPQPSNTRDWSPSGAYTNPAFDTHGEAKAHPVTLQSPRSPSERQQQSKQIIGTARQNVIGQPVLQQNQQAVVVLPNGADMPTYFNRLPSKKSSVCSSKAGCWFAVGGVVLLVTVVVVVFVVSSTVAAGLVNIESSLNALCYSSSPQHFSSTSLIINAIDDLCNGFVFFFFEEHSWRHAARSTCGGITREERWLLFSVDLARCALLGPRPKFGGPLSRSKPPVRPSCAAAFAGGRSLSPRAPCEGSTNPCPSAAVEFVRPSVRVLTTLRG</sequence>
<feature type="compositionally biased region" description="Basic residues" evidence="1">
    <location>
        <begin position="19"/>
        <end position="36"/>
    </location>
</feature>
<evidence type="ECO:0000313" key="3">
    <source>
        <dbReference type="Proteomes" id="UP000887566"/>
    </source>
</evidence>
<organism evidence="3 4">
    <name type="scientific">Plectus sambesii</name>
    <dbReference type="NCBI Taxonomy" id="2011161"/>
    <lineage>
        <taxon>Eukaryota</taxon>
        <taxon>Metazoa</taxon>
        <taxon>Ecdysozoa</taxon>
        <taxon>Nematoda</taxon>
        <taxon>Chromadorea</taxon>
        <taxon>Plectida</taxon>
        <taxon>Plectina</taxon>
        <taxon>Plectoidea</taxon>
        <taxon>Plectidae</taxon>
        <taxon>Plectus</taxon>
    </lineage>
</organism>
<evidence type="ECO:0000256" key="2">
    <source>
        <dbReference type="SAM" id="Phobius"/>
    </source>
</evidence>
<keyword evidence="2" id="KW-0472">Membrane</keyword>